<dbReference type="OrthoDB" id="299997at2759"/>
<dbReference type="SMART" id="SM00327">
    <property type="entry name" value="VWA"/>
    <property type="match status" value="1"/>
</dbReference>
<dbReference type="PROSITE" id="PS50234">
    <property type="entry name" value="VWFA"/>
    <property type="match status" value="1"/>
</dbReference>
<dbReference type="Proteomes" id="UP000663829">
    <property type="component" value="Unassembled WGS sequence"/>
</dbReference>
<dbReference type="Proteomes" id="UP000681722">
    <property type="component" value="Unassembled WGS sequence"/>
</dbReference>
<dbReference type="SUPFAM" id="SSF53300">
    <property type="entry name" value="vWA-like"/>
    <property type="match status" value="1"/>
</dbReference>
<dbReference type="PANTHER" id="PTHR10579:SF43">
    <property type="entry name" value="ZINC FINGER (C3HC4-TYPE RING FINGER) FAMILY PROTEIN"/>
    <property type="match status" value="1"/>
</dbReference>
<comment type="caution">
    <text evidence="2">The sequence shown here is derived from an EMBL/GenBank/DDBJ whole genome shotgun (WGS) entry which is preliminary data.</text>
</comment>
<evidence type="ECO:0000313" key="4">
    <source>
        <dbReference type="Proteomes" id="UP000663829"/>
    </source>
</evidence>
<protein>
    <recommendedName>
        <fullName evidence="1">VWFA domain-containing protein</fullName>
    </recommendedName>
</protein>
<gene>
    <name evidence="2" type="ORF">GPM918_LOCUS4904</name>
    <name evidence="3" type="ORF">SRO942_LOCUS4905</name>
</gene>
<dbReference type="PANTHER" id="PTHR10579">
    <property type="entry name" value="CALCIUM-ACTIVATED CHLORIDE CHANNEL REGULATOR"/>
    <property type="match status" value="1"/>
</dbReference>
<name>A0A813UEG5_9BILA</name>
<sequence length="530" mass="58402">MSAQNELATVEIQCIPDNRNAISGVLNVKRARFDIETNSIGETTKRAPINLVLILDRSGSMRHNQKIIFAKRAISSVLNLLHDDDVVHLVAYDSEASIIFENARASARQALHPVIDKIETGGSTNISGGIDVGANLLEKYTYHGFSRRMFVFSDGHANIGLKTRGELTNLVAGYNKKGIITDSFGIGADFDAEIMKGIADSGGAKFFFLESAQVIESLVTKALMSVFAVCGSQARLIVRGQNGAVVTKIWGHENIIAGASLGDLHNNNMRSILCEFTTAGTAKPSEAEVETLAYELRYNRPHEPNGEAIVIKGTLLLRFVEDESLVTKIDPRVKCMHTIQMAADMDSKTAQLVKEGKTKEAVDLVTQQIALLKDAESSDDEKGMIRTLIRMAENMHNRLKDESVDRQIIYHGCQHQIILYHGKPQLIFSIFLNSINKPNADLKTLSKGDLYLLISSLLKALDDIDSSVTNKTANLIRQFKEAYPDTKLILTTLPLLGILGLKSSIDQVRADNDEYNSRLLALYDDIDVLM</sequence>
<accession>A0A813UEG5</accession>
<keyword evidence="4" id="KW-1185">Reference proteome</keyword>
<dbReference type="AlphaFoldDB" id="A0A813UEG5"/>
<reference evidence="2" key="1">
    <citation type="submission" date="2021-02" db="EMBL/GenBank/DDBJ databases">
        <authorList>
            <person name="Nowell W R."/>
        </authorList>
    </citation>
    <scope>NUCLEOTIDE SEQUENCE</scope>
</reference>
<dbReference type="InterPro" id="IPR036465">
    <property type="entry name" value="vWFA_dom_sf"/>
</dbReference>
<dbReference type="InterPro" id="IPR051266">
    <property type="entry name" value="CLCR"/>
</dbReference>
<feature type="domain" description="VWFA" evidence="1">
    <location>
        <begin position="50"/>
        <end position="223"/>
    </location>
</feature>
<dbReference type="Gene3D" id="3.40.50.410">
    <property type="entry name" value="von Willebrand factor, type A domain"/>
    <property type="match status" value="1"/>
</dbReference>
<evidence type="ECO:0000259" key="1">
    <source>
        <dbReference type="PROSITE" id="PS50234"/>
    </source>
</evidence>
<proteinExistence type="predicted"/>
<evidence type="ECO:0000313" key="3">
    <source>
        <dbReference type="EMBL" id="CAF3614984.1"/>
    </source>
</evidence>
<dbReference type="Pfam" id="PF00092">
    <property type="entry name" value="VWA"/>
    <property type="match status" value="1"/>
</dbReference>
<organism evidence="2 4">
    <name type="scientific">Didymodactylos carnosus</name>
    <dbReference type="NCBI Taxonomy" id="1234261"/>
    <lineage>
        <taxon>Eukaryota</taxon>
        <taxon>Metazoa</taxon>
        <taxon>Spiralia</taxon>
        <taxon>Gnathifera</taxon>
        <taxon>Rotifera</taxon>
        <taxon>Eurotatoria</taxon>
        <taxon>Bdelloidea</taxon>
        <taxon>Philodinida</taxon>
        <taxon>Philodinidae</taxon>
        <taxon>Didymodactylos</taxon>
    </lineage>
</organism>
<dbReference type="EMBL" id="CAJOBC010000687">
    <property type="protein sequence ID" value="CAF3614984.1"/>
    <property type="molecule type" value="Genomic_DNA"/>
</dbReference>
<dbReference type="InterPro" id="IPR002035">
    <property type="entry name" value="VWF_A"/>
</dbReference>
<dbReference type="EMBL" id="CAJNOQ010000687">
    <property type="protein sequence ID" value="CAF0828047.1"/>
    <property type="molecule type" value="Genomic_DNA"/>
</dbReference>
<evidence type="ECO:0000313" key="2">
    <source>
        <dbReference type="EMBL" id="CAF0828047.1"/>
    </source>
</evidence>